<dbReference type="HAMAP" id="MF_01470">
    <property type="entry name" value="Cas1"/>
    <property type="match status" value="1"/>
</dbReference>
<proteinExistence type="inferred from homology"/>
<accession>A0A2T0B735</accession>
<gene>
    <name evidence="11" type="primary">cas1_1</name>
    <name evidence="10" type="synonym">cas1</name>
    <name evidence="11" type="ORF">CLLI_07370</name>
</gene>
<dbReference type="GO" id="GO:0043571">
    <property type="term" value="P:maintenance of CRISPR repeat elements"/>
    <property type="evidence" value="ECO:0007669"/>
    <property type="project" value="UniProtKB-UniRule"/>
</dbReference>
<dbReference type="GO" id="GO:0003677">
    <property type="term" value="F:DNA binding"/>
    <property type="evidence" value="ECO:0007669"/>
    <property type="project" value="UniProtKB-KW"/>
</dbReference>
<evidence type="ECO:0000256" key="7">
    <source>
        <dbReference type="ARBA" id="ARBA00023125"/>
    </source>
</evidence>
<dbReference type="Pfam" id="PF01867">
    <property type="entry name" value="Cas_Cas1"/>
    <property type="match status" value="1"/>
</dbReference>
<dbReference type="Gene3D" id="3.100.10.20">
    <property type="entry name" value="CRISPR-associated endonuclease Cas1, N-terminal domain"/>
    <property type="match status" value="1"/>
</dbReference>
<evidence type="ECO:0000256" key="10">
    <source>
        <dbReference type="HAMAP-Rule" id="MF_01470"/>
    </source>
</evidence>
<evidence type="ECO:0000256" key="8">
    <source>
        <dbReference type="ARBA" id="ARBA00023211"/>
    </source>
</evidence>
<comment type="subunit">
    <text evidence="9 10">Homodimer, forms a heterotetramer with a Cas2 homodimer.</text>
</comment>
<dbReference type="InterPro" id="IPR050646">
    <property type="entry name" value="Cas1"/>
</dbReference>
<evidence type="ECO:0000256" key="9">
    <source>
        <dbReference type="ARBA" id="ARBA00038592"/>
    </source>
</evidence>
<keyword evidence="12" id="KW-1185">Reference proteome</keyword>
<dbReference type="PANTHER" id="PTHR34353">
    <property type="entry name" value="CRISPR-ASSOCIATED ENDONUCLEASE CAS1 1"/>
    <property type="match status" value="1"/>
</dbReference>
<evidence type="ECO:0000313" key="12">
    <source>
        <dbReference type="Proteomes" id="UP000239706"/>
    </source>
</evidence>
<keyword evidence="6 10" id="KW-0051">Antiviral defense</keyword>
<evidence type="ECO:0000256" key="4">
    <source>
        <dbReference type="ARBA" id="ARBA00022801"/>
    </source>
</evidence>
<name>A0A2T0B735_9CLOT</name>
<reference evidence="11 12" key="1">
    <citation type="submission" date="2018-03" db="EMBL/GenBank/DDBJ databases">
        <title>Genome sequence of Clostridium liquoris DSM 100320.</title>
        <authorList>
            <person name="Poehlein A."/>
            <person name="Daniel R."/>
        </authorList>
    </citation>
    <scope>NUCLEOTIDE SEQUENCE [LARGE SCALE GENOMIC DNA]</scope>
    <source>
        <strain evidence="11 12">DSM 100320</strain>
    </source>
</reference>
<dbReference type="AlphaFoldDB" id="A0A2T0B735"/>
<evidence type="ECO:0000256" key="2">
    <source>
        <dbReference type="ARBA" id="ARBA00022723"/>
    </source>
</evidence>
<dbReference type="GO" id="GO:0051607">
    <property type="term" value="P:defense response to virus"/>
    <property type="evidence" value="ECO:0007669"/>
    <property type="project" value="UniProtKB-UniRule"/>
</dbReference>
<dbReference type="InterPro" id="IPR002729">
    <property type="entry name" value="CRISPR-assoc_Cas1"/>
</dbReference>
<evidence type="ECO:0000256" key="5">
    <source>
        <dbReference type="ARBA" id="ARBA00022842"/>
    </source>
</evidence>
<feature type="binding site" evidence="10">
    <location>
        <position position="166"/>
    </location>
    <ligand>
        <name>Mn(2+)</name>
        <dbReference type="ChEBI" id="CHEBI:29035"/>
    </ligand>
</feature>
<evidence type="ECO:0000313" key="11">
    <source>
        <dbReference type="EMBL" id="PRR79704.1"/>
    </source>
</evidence>
<keyword evidence="5 10" id="KW-0460">Magnesium</keyword>
<dbReference type="RefSeq" id="WP_242975522.1">
    <property type="nucleotide sequence ID" value="NZ_PVXO01000018.1"/>
</dbReference>
<feature type="binding site" evidence="10">
    <location>
        <position position="246"/>
    </location>
    <ligand>
        <name>Mn(2+)</name>
        <dbReference type="ChEBI" id="CHEBI:29035"/>
    </ligand>
</feature>
<evidence type="ECO:0000256" key="3">
    <source>
        <dbReference type="ARBA" id="ARBA00022759"/>
    </source>
</evidence>
<dbReference type="PANTHER" id="PTHR34353:SF2">
    <property type="entry name" value="CRISPR-ASSOCIATED ENDONUCLEASE CAS1 1"/>
    <property type="match status" value="1"/>
</dbReference>
<dbReference type="EMBL" id="PVXO01000018">
    <property type="protein sequence ID" value="PRR79704.1"/>
    <property type="molecule type" value="Genomic_DNA"/>
</dbReference>
<dbReference type="Proteomes" id="UP000239706">
    <property type="component" value="Unassembled WGS sequence"/>
</dbReference>
<organism evidence="11 12">
    <name type="scientific">Clostridium liquoris</name>
    <dbReference type="NCBI Taxonomy" id="1289519"/>
    <lineage>
        <taxon>Bacteria</taxon>
        <taxon>Bacillati</taxon>
        <taxon>Bacillota</taxon>
        <taxon>Clostridia</taxon>
        <taxon>Eubacteriales</taxon>
        <taxon>Clostridiaceae</taxon>
        <taxon>Clostridium</taxon>
    </lineage>
</organism>
<dbReference type="GO" id="GO:0046872">
    <property type="term" value="F:metal ion binding"/>
    <property type="evidence" value="ECO:0007669"/>
    <property type="project" value="UniProtKB-UniRule"/>
</dbReference>
<sequence length="337" mass="38536">MMKIILNTVGAYLSKKDDRFQVKVNDEKSEYSCKKVEQILVSTSVLITTDALQLAVENNIDVVFLQYNGQPFGRVWHSKLGSISTIRRKQLKLIDMPLGTKFVKEWITEKINNQILHLKKLESNRSDEKIKILEDSIEKIKLQLDNISKVKEVPIKNVRNTIEGYEGTAGRIYFSTLGKVIPEKYAFGGRSKNPAEDMFNCMLNYAYGILYSNVEKACIIAGLDPYIGIMHTDNYNKTALVFDLIELYRGYMDEIVFKLFSKRQVKIEMFDQVEGGLWLNKEGKVLLIGAVNEKFADKIKYKGRNIELGNIIQYDCHSIANKILEEVESTDVSMGCI</sequence>
<keyword evidence="1 10" id="KW-0540">Nuclease</keyword>
<keyword evidence="4 10" id="KW-0378">Hydrolase</keyword>
<feature type="binding site" evidence="10">
    <location>
        <position position="231"/>
    </location>
    <ligand>
        <name>Mn(2+)</name>
        <dbReference type="ChEBI" id="CHEBI:29035"/>
    </ligand>
</feature>
<dbReference type="GO" id="GO:0016787">
    <property type="term" value="F:hydrolase activity"/>
    <property type="evidence" value="ECO:0007669"/>
    <property type="project" value="UniProtKB-KW"/>
</dbReference>
<dbReference type="CDD" id="cd09634">
    <property type="entry name" value="Cas1_I-II-III"/>
    <property type="match status" value="1"/>
</dbReference>
<dbReference type="Gene3D" id="1.20.120.920">
    <property type="entry name" value="CRISPR-associated endonuclease Cas1, C-terminal domain"/>
    <property type="match status" value="1"/>
</dbReference>
<keyword evidence="7 10" id="KW-0238">DNA-binding</keyword>
<evidence type="ECO:0000256" key="1">
    <source>
        <dbReference type="ARBA" id="ARBA00022722"/>
    </source>
</evidence>
<comment type="caution">
    <text evidence="11">The sequence shown here is derived from an EMBL/GenBank/DDBJ whole genome shotgun (WGS) entry which is preliminary data.</text>
</comment>
<dbReference type="InterPro" id="IPR042206">
    <property type="entry name" value="CRISPR-assoc_Cas1_C"/>
</dbReference>
<protein>
    <recommendedName>
        <fullName evidence="10">CRISPR-associated endonuclease Cas1</fullName>
        <ecNumber evidence="10">3.1.-.-</ecNumber>
    </recommendedName>
</protein>
<dbReference type="GO" id="GO:0004519">
    <property type="term" value="F:endonuclease activity"/>
    <property type="evidence" value="ECO:0007669"/>
    <property type="project" value="UniProtKB-UniRule"/>
</dbReference>
<keyword evidence="8 10" id="KW-0464">Manganese</keyword>
<comment type="cofactor">
    <cofactor evidence="10">
        <name>Mg(2+)</name>
        <dbReference type="ChEBI" id="CHEBI:18420"/>
    </cofactor>
    <cofactor evidence="10">
        <name>Mn(2+)</name>
        <dbReference type="ChEBI" id="CHEBI:29035"/>
    </cofactor>
</comment>
<dbReference type="InterPro" id="IPR042211">
    <property type="entry name" value="CRISPR-assoc_Cas1_N"/>
</dbReference>
<keyword evidence="3 10" id="KW-0255">Endonuclease</keyword>
<evidence type="ECO:0000256" key="6">
    <source>
        <dbReference type="ARBA" id="ARBA00023118"/>
    </source>
</evidence>
<dbReference type="NCBIfam" id="TIGR00287">
    <property type="entry name" value="cas1"/>
    <property type="match status" value="1"/>
</dbReference>
<comment type="function">
    <text evidence="10">CRISPR (clustered regularly interspaced short palindromic repeat), is an adaptive immune system that provides protection against mobile genetic elements (viruses, transposable elements and conjugative plasmids). CRISPR clusters contain spacers, sequences complementary to antecedent mobile elements, and target invading nucleic acids. CRISPR clusters are transcribed and processed into CRISPR RNA (crRNA). Acts as a dsDNA endonuclease. Involved in the integration of spacer DNA into the CRISPR cassette.</text>
</comment>
<comment type="similarity">
    <text evidence="10">Belongs to the CRISPR-associated endonuclease Cas1 family.</text>
</comment>
<dbReference type="EC" id="3.1.-.-" evidence="10"/>
<keyword evidence="2 10" id="KW-0479">Metal-binding</keyword>